<feature type="compositionally biased region" description="Polar residues" evidence="1">
    <location>
        <begin position="55"/>
        <end position="67"/>
    </location>
</feature>
<proteinExistence type="predicted"/>
<feature type="region of interest" description="Disordered" evidence="1">
    <location>
        <begin position="283"/>
        <end position="305"/>
    </location>
</feature>
<evidence type="ECO:0000313" key="2">
    <source>
        <dbReference type="EMBL" id="CAF4482336.1"/>
    </source>
</evidence>
<feature type="compositionally biased region" description="Acidic residues" evidence="1">
    <location>
        <begin position="94"/>
        <end position="132"/>
    </location>
</feature>
<keyword evidence="3" id="KW-1185">Reference proteome</keyword>
<sequence length="305" mass="33412">LGPTSSGEQHDDEHDDDDDDDLDDDSDNSDSDGTHTGDELDETEGPTIDIHIEAASSQSTDGNLTNTNERDGQTNETGDNMNDDTTNNNNNTTQEDDEEEDDEDEDDEDEEQDEDEDDFAEDDDAAAEDIEDMVERDMDAANAWQDDDEEDEDEDDEDESTEFEDDDGDIADYVHEMEFDEEVLSEIRNNLMSPTDIDPILISNFQGVRIRATGFPPLHGINDTVDPALPPPPMSVPALHPLLVHHADNQLSSGAFSRFRQLGTTTTTTTAPNQPNINVLSAQANPTSTLTFGQPNGSTAAPPPP</sequence>
<feature type="non-terminal residue" evidence="2">
    <location>
        <position position="305"/>
    </location>
</feature>
<evidence type="ECO:0000313" key="3">
    <source>
        <dbReference type="Proteomes" id="UP000663866"/>
    </source>
</evidence>
<comment type="caution">
    <text evidence="2">The sequence shown here is derived from an EMBL/GenBank/DDBJ whole genome shotgun (WGS) entry which is preliminary data.</text>
</comment>
<feature type="non-terminal residue" evidence="2">
    <location>
        <position position="1"/>
    </location>
</feature>
<accession>A0A820U764</accession>
<feature type="compositionally biased region" description="Low complexity" evidence="1">
    <location>
        <begin position="74"/>
        <end position="93"/>
    </location>
</feature>
<feature type="region of interest" description="Disordered" evidence="1">
    <location>
        <begin position="1"/>
        <end position="170"/>
    </location>
</feature>
<feature type="compositionally biased region" description="Acidic residues" evidence="1">
    <location>
        <begin position="145"/>
        <end position="170"/>
    </location>
</feature>
<dbReference type="AlphaFoldDB" id="A0A820U764"/>
<dbReference type="EMBL" id="CAJOBG010050743">
    <property type="protein sequence ID" value="CAF4482336.1"/>
    <property type="molecule type" value="Genomic_DNA"/>
</dbReference>
<evidence type="ECO:0000256" key="1">
    <source>
        <dbReference type="SAM" id="MobiDB-lite"/>
    </source>
</evidence>
<reference evidence="2" key="1">
    <citation type="submission" date="2021-02" db="EMBL/GenBank/DDBJ databases">
        <authorList>
            <person name="Nowell W R."/>
        </authorList>
    </citation>
    <scope>NUCLEOTIDE SEQUENCE</scope>
</reference>
<feature type="compositionally biased region" description="Acidic residues" evidence="1">
    <location>
        <begin position="13"/>
        <end position="30"/>
    </location>
</feature>
<dbReference type="Proteomes" id="UP000663866">
    <property type="component" value="Unassembled WGS sequence"/>
</dbReference>
<feature type="compositionally biased region" description="Polar residues" evidence="1">
    <location>
        <begin position="283"/>
        <end position="299"/>
    </location>
</feature>
<gene>
    <name evidence="2" type="ORF">OVN521_LOCUS39707</name>
</gene>
<protein>
    <submittedName>
        <fullName evidence="2">Uncharacterized protein</fullName>
    </submittedName>
</protein>
<name>A0A820U764_9BILA</name>
<organism evidence="2 3">
    <name type="scientific">Rotaria magnacalcarata</name>
    <dbReference type="NCBI Taxonomy" id="392030"/>
    <lineage>
        <taxon>Eukaryota</taxon>
        <taxon>Metazoa</taxon>
        <taxon>Spiralia</taxon>
        <taxon>Gnathifera</taxon>
        <taxon>Rotifera</taxon>
        <taxon>Eurotatoria</taxon>
        <taxon>Bdelloidea</taxon>
        <taxon>Philodinida</taxon>
        <taxon>Philodinidae</taxon>
        <taxon>Rotaria</taxon>
    </lineage>
</organism>